<dbReference type="InterPro" id="IPR047594">
    <property type="entry name" value="MoaC_bact/euk"/>
</dbReference>
<dbReference type="SUPFAM" id="SSF55040">
    <property type="entry name" value="Molybdenum cofactor biosynthesis protein C, MoaC"/>
    <property type="match status" value="1"/>
</dbReference>
<evidence type="ECO:0000256" key="6">
    <source>
        <dbReference type="HAMAP-Rule" id="MF_01224"/>
    </source>
</evidence>
<feature type="binding site" evidence="6">
    <location>
        <begin position="195"/>
        <end position="196"/>
    </location>
    <ligand>
        <name>substrate</name>
    </ligand>
</feature>
<dbReference type="UniPathway" id="UPA00344"/>
<keyword evidence="5 6" id="KW-0456">Lyase</keyword>
<evidence type="ECO:0000256" key="3">
    <source>
        <dbReference type="ARBA" id="ARBA00012575"/>
    </source>
</evidence>
<dbReference type="InterPro" id="IPR052539">
    <property type="entry name" value="MGD_biosynthesis_adapter"/>
</dbReference>
<dbReference type="InterPro" id="IPR002820">
    <property type="entry name" value="Mopterin_CF_biosynth-C_dom"/>
</dbReference>
<evidence type="ECO:0000256" key="5">
    <source>
        <dbReference type="ARBA" id="ARBA00023239"/>
    </source>
</evidence>
<accession>A0A414FZ19</accession>
<evidence type="ECO:0000256" key="7">
    <source>
        <dbReference type="SAM" id="MobiDB-lite"/>
    </source>
</evidence>
<proteinExistence type="inferred from homology"/>
<evidence type="ECO:0000256" key="4">
    <source>
        <dbReference type="ARBA" id="ARBA00023150"/>
    </source>
</evidence>
<sequence>MTTHTPDKPERPRTLGRTVHEKYPAAVVGEASELTLVEGGEHRDAPGLTESEHTTNSPAPSGERDAYRDDLTHVDEHGDVRMVDVGDKQVTKRIAIAEGTILMHPETQAMVLEDRAKKGDVLACARVAGIMASKRTSDLIPMCHPLNITKAKVEIEPISSSAVAAPGWAPAREDHRVGFHVLATCGVTGVTGIEMEALTAASTACLTIYDMCKAVDRGMEIVDVRLLQKEGGRSGLWERDGERAHTDEVDAEAKEAEIIAAELPSPLPGGPRTGTPAPAVAFVGYQNAGKTTLVEKVISRLAQRGVRVGSIKHHGHKGFDIDQPGKDSWRHAQAGSRHVGLISPDMYAEYSRTTEEVPVLDMLTRYTDVDTVIVEGYKAAGLPSIVVARSGIDRMRGRDSFELINDDTIAVACNDVVARDFRTRAVKQARAAAEEAGRVFSEADIHLPPFLDINDSAAIASFVYDYVQKAR</sequence>
<evidence type="ECO:0000259" key="8">
    <source>
        <dbReference type="Pfam" id="PF01967"/>
    </source>
</evidence>
<keyword evidence="4 6" id="KW-0501">Molybdenum cofactor biosynthesis</keyword>
<dbReference type="AlphaFoldDB" id="A0A414FZ19"/>
<name>A0A414FZ19_9ACTN</name>
<dbReference type="InterPro" id="IPR004435">
    <property type="entry name" value="MobB_dom"/>
</dbReference>
<dbReference type="CDD" id="cd03116">
    <property type="entry name" value="MobB"/>
    <property type="match status" value="1"/>
</dbReference>
<dbReference type="NCBIfam" id="TIGR00581">
    <property type="entry name" value="moaC"/>
    <property type="match status" value="1"/>
</dbReference>
<comment type="similarity">
    <text evidence="6">Belongs to the MoaC family.</text>
</comment>
<evidence type="ECO:0000313" key="10">
    <source>
        <dbReference type="EMBL" id="RHD56754.1"/>
    </source>
</evidence>
<evidence type="ECO:0000256" key="2">
    <source>
        <dbReference type="ARBA" id="ARBA00005046"/>
    </source>
</evidence>
<comment type="subunit">
    <text evidence="6">Homohexamer; trimer of dimers.</text>
</comment>
<dbReference type="GO" id="GO:0006777">
    <property type="term" value="P:Mo-molybdopterin cofactor biosynthetic process"/>
    <property type="evidence" value="ECO:0007669"/>
    <property type="project" value="UniProtKB-UniRule"/>
</dbReference>
<dbReference type="GO" id="GO:0061799">
    <property type="term" value="F:cyclic pyranopterin monophosphate synthase activity"/>
    <property type="evidence" value="ECO:0007669"/>
    <property type="project" value="UniProtKB-UniRule"/>
</dbReference>
<dbReference type="InterPro" id="IPR036522">
    <property type="entry name" value="MoaC_sf"/>
</dbReference>
<dbReference type="Pfam" id="PF03205">
    <property type="entry name" value="MobB"/>
    <property type="match status" value="1"/>
</dbReference>
<evidence type="ECO:0000256" key="1">
    <source>
        <dbReference type="ARBA" id="ARBA00001637"/>
    </source>
</evidence>
<feature type="compositionally biased region" description="Basic and acidic residues" evidence="7">
    <location>
        <begin position="39"/>
        <end position="53"/>
    </location>
</feature>
<protein>
    <recommendedName>
        <fullName evidence="3 6">Cyclic pyranopterin monophosphate synthase</fullName>
        <ecNumber evidence="3 6">4.6.1.17</ecNumber>
    </recommendedName>
    <alternativeName>
        <fullName evidence="6">Molybdenum cofactor biosynthesis protein C</fullName>
    </alternativeName>
</protein>
<dbReference type="HAMAP" id="MF_01224_B">
    <property type="entry name" value="MoaC_B"/>
    <property type="match status" value="1"/>
</dbReference>
<evidence type="ECO:0000313" key="11">
    <source>
        <dbReference type="Proteomes" id="UP000286050"/>
    </source>
</evidence>
<dbReference type="NCBIfam" id="NF006870">
    <property type="entry name" value="PRK09364.1"/>
    <property type="match status" value="1"/>
</dbReference>
<feature type="domain" description="Molybdopterin-guanine dinucleotide biosynthesis protein B (MobB)" evidence="9">
    <location>
        <begin position="280"/>
        <end position="413"/>
    </location>
</feature>
<comment type="catalytic activity">
    <reaction evidence="1 6">
        <text>(8S)-3',8-cyclo-7,8-dihydroguanosine 5'-triphosphate = cyclic pyranopterin phosphate + diphosphate</text>
        <dbReference type="Rhea" id="RHEA:49580"/>
        <dbReference type="ChEBI" id="CHEBI:33019"/>
        <dbReference type="ChEBI" id="CHEBI:59648"/>
        <dbReference type="ChEBI" id="CHEBI:131766"/>
        <dbReference type="EC" id="4.6.1.17"/>
    </reaction>
</comment>
<dbReference type="GO" id="GO:0005525">
    <property type="term" value="F:GTP binding"/>
    <property type="evidence" value="ECO:0007669"/>
    <property type="project" value="InterPro"/>
</dbReference>
<feature type="region of interest" description="Disordered" evidence="7">
    <location>
        <begin position="1"/>
        <end position="66"/>
    </location>
</feature>
<comment type="caution">
    <text evidence="10">The sequence shown here is derived from an EMBL/GenBank/DDBJ whole genome shotgun (WGS) entry which is preliminary data.</text>
</comment>
<dbReference type="NCBIfam" id="TIGR00176">
    <property type="entry name" value="mobB"/>
    <property type="match status" value="1"/>
</dbReference>
<organism evidence="10 11">
    <name type="scientific">Collinsella intestinalis</name>
    <dbReference type="NCBI Taxonomy" id="147207"/>
    <lineage>
        <taxon>Bacteria</taxon>
        <taxon>Bacillati</taxon>
        <taxon>Actinomycetota</taxon>
        <taxon>Coriobacteriia</taxon>
        <taxon>Coriobacteriales</taxon>
        <taxon>Coriobacteriaceae</taxon>
        <taxon>Collinsella</taxon>
    </lineage>
</organism>
<dbReference type="Proteomes" id="UP000286050">
    <property type="component" value="Unassembled WGS sequence"/>
</dbReference>
<gene>
    <name evidence="6 10" type="primary">moaC</name>
    <name evidence="10" type="ORF">DW787_04280</name>
</gene>
<dbReference type="InterPro" id="IPR023045">
    <property type="entry name" value="MoaC"/>
</dbReference>
<dbReference type="PANTHER" id="PTHR40072:SF1">
    <property type="entry name" value="MOLYBDOPTERIN-GUANINE DINUCLEOTIDE BIOSYNTHESIS ADAPTER PROTEIN"/>
    <property type="match status" value="1"/>
</dbReference>
<evidence type="ECO:0000259" key="9">
    <source>
        <dbReference type="Pfam" id="PF03205"/>
    </source>
</evidence>
<reference evidence="10 11" key="1">
    <citation type="submission" date="2018-08" db="EMBL/GenBank/DDBJ databases">
        <title>A genome reference for cultivated species of the human gut microbiota.</title>
        <authorList>
            <person name="Zou Y."/>
            <person name="Xue W."/>
            <person name="Luo G."/>
        </authorList>
    </citation>
    <scope>NUCLEOTIDE SEQUENCE [LARGE SCALE GENOMIC DNA]</scope>
    <source>
        <strain evidence="10 11">AM30-5LB</strain>
    </source>
</reference>
<dbReference type="RefSeq" id="WP_118271752.1">
    <property type="nucleotide sequence ID" value="NZ_QSJI01000002.1"/>
</dbReference>
<dbReference type="Pfam" id="PF01967">
    <property type="entry name" value="MoaC"/>
    <property type="match status" value="1"/>
</dbReference>
<dbReference type="SUPFAM" id="SSF52540">
    <property type="entry name" value="P-loop containing nucleoside triphosphate hydrolases"/>
    <property type="match status" value="1"/>
</dbReference>
<dbReference type="InterPro" id="IPR027417">
    <property type="entry name" value="P-loop_NTPase"/>
</dbReference>
<dbReference type="CDD" id="cd01420">
    <property type="entry name" value="MoaC_PE"/>
    <property type="match status" value="1"/>
</dbReference>
<feature type="active site" evidence="6">
    <location>
        <position position="210"/>
    </location>
</feature>
<comment type="function">
    <text evidence="6">Catalyzes the conversion of (8S)-3',8-cyclo-7,8-dihydroguanosine 5'-triphosphate to cyclic pyranopterin monophosphate (cPMP).</text>
</comment>
<dbReference type="PANTHER" id="PTHR40072">
    <property type="entry name" value="MOLYBDOPTERIN-GUANINE DINUCLEOTIDE BIOSYNTHESIS ADAPTER PROTEIN-RELATED"/>
    <property type="match status" value="1"/>
</dbReference>
<comment type="pathway">
    <text evidence="2 6">Cofactor biosynthesis; molybdopterin biosynthesis.</text>
</comment>
<dbReference type="Gene3D" id="3.40.50.300">
    <property type="entry name" value="P-loop containing nucleotide triphosphate hydrolases"/>
    <property type="match status" value="1"/>
</dbReference>
<dbReference type="EC" id="4.6.1.17" evidence="3 6"/>
<dbReference type="Gene3D" id="3.30.70.640">
    <property type="entry name" value="Molybdopterin cofactor biosynthesis C (MoaC) domain"/>
    <property type="match status" value="1"/>
</dbReference>
<feature type="binding site" evidence="6">
    <location>
        <begin position="142"/>
        <end position="144"/>
    </location>
    <ligand>
        <name>substrate</name>
    </ligand>
</feature>
<feature type="compositionally biased region" description="Basic and acidic residues" evidence="7">
    <location>
        <begin position="1"/>
        <end position="23"/>
    </location>
</feature>
<feature type="domain" description="Molybdopterin cofactor biosynthesis C (MoaC)" evidence="8">
    <location>
        <begin position="82"/>
        <end position="232"/>
    </location>
</feature>
<dbReference type="EMBL" id="QSJI01000002">
    <property type="protein sequence ID" value="RHD56754.1"/>
    <property type="molecule type" value="Genomic_DNA"/>
</dbReference>